<evidence type="ECO:0000313" key="1">
    <source>
        <dbReference type="EMBL" id="SLM30240.1"/>
    </source>
</evidence>
<keyword evidence="2" id="KW-1185">Reference proteome</keyword>
<dbReference type="EMBL" id="FWEV01000132">
    <property type="protein sequence ID" value="SLM30240.1"/>
    <property type="molecule type" value="Genomic_DNA"/>
</dbReference>
<dbReference type="AlphaFoldDB" id="A0A1W1HCN9"/>
<sequence length="83" mass="9844">MLPFTSQVKQQINFEVNFISKSDSCVFMDTSYTIVMPYNFHLCIAYTIKDMIVLIIKASCRYLNVKYLFLTHLNLFAKENIYR</sequence>
<dbReference type="Proteomes" id="UP000191931">
    <property type="component" value="Unassembled WGS sequence"/>
</dbReference>
<reference evidence="1 2" key="1">
    <citation type="submission" date="2017-03" db="EMBL/GenBank/DDBJ databases">
        <authorList>
            <person name="Afonso C.L."/>
            <person name="Miller P.J."/>
            <person name="Scott M.A."/>
            <person name="Spackman E."/>
            <person name="Goraichik I."/>
            <person name="Dimitrov K.M."/>
            <person name="Suarez D.L."/>
            <person name="Swayne D.E."/>
        </authorList>
    </citation>
    <scope>NUCLEOTIDE SEQUENCE [LARGE SCALE GENOMIC DNA]</scope>
    <source>
        <strain evidence="1">PRJEB14757</strain>
    </source>
</reference>
<accession>A0A1W1HCN9</accession>
<gene>
    <name evidence="1" type="ORF">MTBBW1_2170011</name>
</gene>
<dbReference type="STRING" id="1246637.MTBBW1_2170011"/>
<proteinExistence type="predicted"/>
<evidence type="ECO:0000313" key="2">
    <source>
        <dbReference type="Proteomes" id="UP000191931"/>
    </source>
</evidence>
<protein>
    <submittedName>
        <fullName evidence="1">Uncharacterized protein</fullName>
    </submittedName>
</protein>
<name>A0A1W1HCN9_9BACT</name>
<organism evidence="1 2">
    <name type="scientific">Desulfamplus magnetovallimortis</name>
    <dbReference type="NCBI Taxonomy" id="1246637"/>
    <lineage>
        <taxon>Bacteria</taxon>
        <taxon>Pseudomonadati</taxon>
        <taxon>Thermodesulfobacteriota</taxon>
        <taxon>Desulfobacteria</taxon>
        <taxon>Desulfobacterales</taxon>
        <taxon>Desulfobacteraceae</taxon>
        <taxon>Desulfamplus</taxon>
    </lineage>
</organism>